<evidence type="ECO:0000256" key="4">
    <source>
        <dbReference type="ARBA" id="ARBA00022917"/>
    </source>
</evidence>
<dbReference type="PANTHER" id="PTHR22594">
    <property type="entry name" value="ASPARTYL/LYSYL-TRNA SYNTHETASE"/>
    <property type="match status" value="1"/>
</dbReference>
<keyword evidence="3" id="KW-0067">ATP-binding</keyword>
<dbReference type="GO" id="GO:0005739">
    <property type="term" value="C:mitochondrion"/>
    <property type="evidence" value="ECO:0007669"/>
    <property type="project" value="TreeGrafter"/>
</dbReference>
<protein>
    <submittedName>
        <fullName evidence="7">Probable asparagine--tRNA ligase, mitochondrial</fullName>
    </submittedName>
</protein>
<keyword evidence="1 7" id="KW-0436">Ligase</keyword>
<evidence type="ECO:0000256" key="5">
    <source>
        <dbReference type="ARBA" id="ARBA00023146"/>
    </source>
</evidence>
<dbReference type="OrthoDB" id="360585at2759"/>
<gene>
    <name evidence="7" type="primary">Nars2</name>
    <name evidence="7" type="ORF">NPIL_16771</name>
</gene>
<reference evidence="7" key="1">
    <citation type="submission" date="2020-08" db="EMBL/GenBank/DDBJ databases">
        <title>Multicomponent nature underlies the extraordinary mechanical properties of spider dragline silk.</title>
        <authorList>
            <person name="Kono N."/>
            <person name="Nakamura H."/>
            <person name="Mori M."/>
            <person name="Yoshida Y."/>
            <person name="Ohtoshi R."/>
            <person name="Malay A.D."/>
            <person name="Moran D.A.P."/>
            <person name="Tomita M."/>
            <person name="Numata K."/>
            <person name="Arakawa K."/>
        </authorList>
    </citation>
    <scope>NUCLEOTIDE SEQUENCE</scope>
</reference>
<proteinExistence type="predicted"/>
<dbReference type="InterPro" id="IPR004364">
    <property type="entry name" value="Aa-tRNA-synt_II"/>
</dbReference>
<accession>A0A8X6TX44</accession>
<dbReference type="Pfam" id="PF00152">
    <property type="entry name" value="tRNA-synt_2"/>
    <property type="match status" value="1"/>
</dbReference>
<evidence type="ECO:0000313" key="7">
    <source>
        <dbReference type="EMBL" id="GFT56279.1"/>
    </source>
</evidence>
<keyword evidence="5" id="KW-0030">Aminoacyl-tRNA synthetase</keyword>
<evidence type="ECO:0000313" key="8">
    <source>
        <dbReference type="Proteomes" id="UP000887013"/>
    </source>
</evidence>
<dbReference type="SUPFAM" id="SSF55681">
    <property type="entry name" value="Class II aaRS and biotin synthetases"/>
    <property type="match status" value="1"/>
</dbReference>
<dbReference type="PANTHER" id="PTHR22594:SF34">
    <property type="entry name" value="ASPARAGINE--TRNA LIGASE, MITOCHONDRIAL-RELATED"/>
    <property type="match status" value="1"/>
</dbReference>
<dbReference type="GO" id="GO:0004816">
    <property type="term" value="F:asparagine-tRNA ligase activity"/>
    <property type="evidence" value="ECO:0007669"/>
    <property type="project" value="TreeGrafter"/>
</dbReference>
<feature type="domain" description="Aminoacyl-tRNA synthetase class II (D/K/N)" evidence="6">
    <location>
        <begin position="39"/>
        <end position="157"/>
    </location>
</feature>
<keyword evidence="2" id="KW-0547">Nucleotide-binding</keyword>
<keyword evidence="8" id="KW-1185">Reference proteome</keyword>
<dbReference type="Gene3D" id="3.30.930.10">
    <property type="entry name" value="Bira Bifunctional Protein, Domain 2"/>
    <property type="match status" value="1"/>
</dbReference>
<evidence type="ECO:0000256" key="3">
    <source>
        <dbReference type="ARBA" id="ARBA00022840"/>
    </source>
</evidence>
<dbReference type="Proteomes" id="UP000887013">
    <property type="component" value="Unassembled WGS sequence"/>
</dbReference>
<dbReference type="EMBL" id="BMAW01017965">
    <property type="protein sequence ID" value="GFT56279.1"/>
    <property type="molecule type" value="Genomic_DNA"/>
</dbReference>
<keyword evidence="4" id="KW-0648">Protein biosynthesis</keyword>
<evidence type="ECO:0000256" key="1">
    <source>
        <dbReference type="ARBA" id="ARBA00022598"/>
    </source>
</evidence>
<dbReference type="InterPro" id="IPR045864">
    <property type="entry name" value="aa-tRNA-synth_II/BPL/LPL"/>
</dbReference>
<name>A0A8X6TX44_NEPPI</name>
<comment type="caution">
    <text evidence="7">The sequence shown here is derived from an EMBL/GenBank/DDBJ whole genome shotgun (WGS) entry which is preliminary data.</text>
</comment>
<dbReference type="GO" id="GO:0006421">
    <property type="term" value="P:asparaginyl-tRNA aminoacylation"/>
    <property type="evidence" value="ECO:0007669"/>
    <property type="project" value="TreeGrafter"/>
</dbReference>
<dbReference type="AlphaFoldDB" id="A0A8X6TX44"/>
<evidence type="ECO:0000259" key="6">
    <source>
        <dbReference type="Pfam" id="PF00152"/>
    </source>
</evidence>
<organism evidence="7 8">
    <name type="scientific">Nephila pilipes</name>
    <name type="common">Giant wood spider</name>
    <name type="synonym">Nephila maculata</name>
    <dbReference type="NCBI Taxonomy" id="299642"/>
    <lineage>
        <taxon>Eukaryota</taxon>
        <taxon>Metazoa</taxon>
        <taxon>Ecdysozoa</taxon>
        <taxon>Arthropoda</taxon>
        <taxon>Chelicerata</taxon>
        <taxon>Arachnida</taxon>
        <taxon>Araneae</taxon>
        <taxon>Araneomorphae</taxon>
        <taxon>Entelegynae</taxon>
        <taxon>Araneoidea</taxon>
        <taxon>Nephilidae</taxon>
        <taxon>Nephila</taxon>
    </lineage>
</organism>
<dbReference type="GO" id="GO:0005524">
    <property type="term" value="F:ATP binding"/>
    <property type="evidence" value="ECO:0007669"/>
    <property type="project" value="UniProtKB-KW"/>
</dbReference>
<evidence type="ECO:0000256" key="2">
    <source>
        <dbReference type="ARBA" id="ARBA00022741"/>
    </source>
</evidence>
<sequence length="163" mass="18498">MEVLPIASLISDHRSKKTLAYPVDTVVTGYLFRFGEDLATDHKTFLVKHCDNMPVFVSMFPSSTKPFYVKSDGNDLAHCFDLFAAYGGEICGGSLRESNEENLQKKFPFEKNNLSWYLDLRKYGTVPHGGFGIGFERLLQSILGISNIRDVIPFPRRKYDCKC</sequence>